<evidence type="ECO:0008006" key="2">
    <source>
        <dbReference type="Google" id="ProtNLM"/>
    </source>
</evidence>
<dbReference type="AlphaFoldDB" id="A0A381YGU2"/>
<sequence length="103" mass="12130">MIVSFLLTLTACFGPFKKKPEPEPEPVTNGIPAINDQWFQVKALIKRDKVKKLVGEPLFIDVNRVGEDWYYHYEESTVFAIISFPRTGHLTDRVQYLRYPEWR</sequence>
<accession>A0A381YGU2</accession>
<organism evidence="1">
    <name type="scientific">marine metagenome</name>
    <dbReference type="NCBI Taxonomy" id="408172"/>
    <lineage>
        <taxon>unclassified sequences</taxon>
        <taxon>metagenomes</taxon>
        <taxon>ecological metagenomes</taxon>
    </lineage>
</organism>
<name>A0A381YGU2_9ZZZZ</name>
<dbReference type="EMBL" id="UINC01018108">
    <property type="protein sequence ID" value="SVA75743.1"/>
    <property type="molecule type" value="Genomic_DNA"/>
</dbReference>
<reference evidence="1" key="1">
    <citation type="submission" date="2018-05" db="EMBL/GenBank/DDBJ databases">
        <authorList>
            <person name="Lanie J.A."/>
            <person name="Ng W.-L."/>
            <person name="Kazmierczak K.M."/>
            <person name="Andrzejewski T.M."/>
            <person name="Davidsen T.M."/>
            <person name="Wayne K.J."/>
            <person name="Tettelin H."/>
            <person name="Glass J.I."/>
            <person name="Rusch D."/>
            <person name="Podicherti R."/>
            <person name="Tsui H.-C.T."/>
            <person name="Winkler M.E."/>
        </authorList>
    </citation>
    <scope>NUCLEOTIDE SEQUENCE</scope>
</reference>
<protein>
    <recommendedName>
        <fullName evidence="2">Lipoprotein SmpA/OmlA domain-containing protein</fullName>
    </recommendedName>
</protein>
<evidence type="ECO:0000313" key="1">
    <source>
        <dbReference type="EMBL" id="SVA75743.1"/>
    </source>
</evidence>
<gene>
    <name evidence="1" type="ORF">METZ01_LOCUS128597</name>
</gene>
<proteinExistence type="predicted"/>